<evidence type="ECO:0000313" key="3">
    <source>
        <dbReference type="Proteomes" id="UP001295684"/>
    </source>
</evidence>
<organism evidence="2 3">
    <name type="scientific">Euplotes crassus</name>
    <dbReference type="NCBI Taxonomy" id="5936"/>
    <lineage>
        <taxon>Eukaryota</taxon>
        <taxon>Sar</taxon>
        <taxon>Alveolata</taxon>
        <taxon>Ciliophora</taxon>
        <taxon>Intramacronucleata</taxon>
        <taxon>Spirotrichea</taxon>
        <taxon>Hypotrichia</taxon>
        <taxon>Euplotida</taxon>
        <taxon>Euplotidae</taxon>
        <taxon>Moneuplotes</taxon>
    </lineage>
</organism>
<feature type="compositionally biased region" description="Polar residues" evidence="1">
    <location>
        <begin position="22"/>
        <end position="56"/>
    </location>
</feature>
<dbReference type="Gene3D" id="1.10.472.10">
    <property type="entry name" value="Cyclin-like"/>
    <property type="match status" value="1"/>
</dbReference>
<keyword evidence="3" id="KW-1185">Reference proteome</keyword>
<feature type="compositionally biased region" description="Basic and acidic residues" evidence="1">
    <location>
        <begin position="842"/>
        <end position="855"/>
    </location>
</feature>
<dbReference type="Pfam" id="PF08613">
    <property type="entry name" value="Cyclin"/>
    <property type="match status" value="1"/>
</dbReference>
<dbReference type="CDD" id="cd20540">
    <property type="entry name" value="CYCLIN_CCNY_like"/>
    <property type="match status" value="1"/>
</dbReference>
<evidence type="ECO:0008006" key="4">
    <source>
        <dbReference type="Google" id="ProtNLM"/>
    </source>
</evidence>
<feature type="compositionally biased region" description="Basic residues" evidence="1">
    <location>
        <begin position="362"/>
        <end position="396"/>
    </location>
</feature>
<gene>
    <name evidence="2" type="ORF">ECRASSUSDP1_LOCUS11660</name>
</gene>
<sequence>MKKWEEERRKKIYEKKLKQAKSIVNTNNRPKSSKTPGLHSKNSMRQSTAGSTRRNVNRASTEYYISPVSEPASHKLSEIMSEETSMEYEEVPLDQTLIFKLLQAFKLQQYAKKMREFGFGMEVYKLAILTEKERDKLIEDLRPLPGHAFKFEDMFTFLEAVYPRDSARRELKKPGLSTQYTKFRDNRILATSNKIHHKTKKKKKSLIKRYERLDPYKKEMINQRFLDNLKVKGGVNIANISNQVVTPMPVIQSIFPPDQFGYEDILSNCALAYSEETSVPSIYNIGTNQAIIEEEDEEDVTKDKTHITKSIDEEIDSLIHHYAGNAVGNISQLKQKDIVSAQKRAQQRLKESKKKEEVKKDKVQKKVKQEKIKKRKELAKKRKREIQTMHQKKRKKDAPQSTANQTLDRLHTTAEASNSGEGLGQTEPGRNISDDISSQDAILHLEDTTKEMESSSNHLEESSNKYASNKEATNEELLSHLKKQNTEPAKSRYTGAENDGFDFEYEDDFEFDDPQNSFQGTRPEHKEETKRNEQIHKSLEDQGGVMADNGTPEIHQNKAEEQKEESNITDSPPAVMDSKFESNKFTSNYAPANDNLDGSTVVIADCTPSQEELEKHVPESPMIDKSTKEKLKQLGQSLDSKQIHQAIGNIDMRRLCKCFSKAICKHIEFSEGFLFLEDLKNVTKQIYAEHGIPEESVNFSYGQGNNLKIDIQKSDLTPQQKAEMRKEGEIKNTENFNKIAGIFGEEPPKEEHKTGKVFEYPDKPQDQSVPDEEIDYSHEHLEEFMRSLNEHNKNANFKQGLENPNDEPSDYGNNTLNPQQTDHLINEFLQNVSNNQKNAQNPKKESNEVLTRRAGSDILSSNPDRIMSHHTGATLSNSLAYSQSNASALGVGQFNSIGLLSGVKSRQRDPPDDDNVEKIELESEQKNDPAEEEKGKNEDDEFERSESGIIDVCSPVNEVVHHDKPTIQNKNRKRDVASYSDGMRIMNQDITPTINPALLNESNLFESQEVLLDRENKSTFKDYVETQMFLFHFNFDFEHDGMILNEDGEIPSFPFTEYKPTEDEVYYYCKYVVLACKMEKEIPLMALVYIERFMTQTGMLINHWNWRRVVLTVLLTASKVWDDDSLENIHFPQVMPDITLKEVNNLEKIFLELIDYKLHIRGAEYAKYYFILQTIANEFKNGELDIPNEGPLDMTM</sequence>
<feature type="compositionally biased region" description="Basic and acidic residues" evidence="1">
    <location>
        <begin position="746"/>
        <end position="765"/>
    </location>
</feature>
<dbReference type="AlphaFoldDB" id="A0AAD1UKA3"/>
<feature type="region of interest" description="Disordered" evidence="1">
    <location>
        <begin position="902"/>
        <end position="948"/>
    </location>
</feature>
<feature type="region of interest" description="Disordered" evidence="1">
    <location>
        <begin position="15"/>
        <end position="56"/>
    </location>
</feature>
<feature type="compositionally biased region" description="Basic and acidic residues" evidence="1">
    <location>
        <begin position="443"/>
        <end position="463"/>
    </location>
</feature>
<feature type="region of interest" description="Disordered" evidence="1">
    <location>
        <begin position="557"/>
        <end position="579"/>
    </location>
</feature>
<feature type="compositionally biased region" description="Basic and acidic residues" evidence="1">
    <location>
        <begin position="906"/>
        <end position="937"/>
    </location>
</feature>
<dbReference type="InterPro" id="IPR036915">
    <property type="entry name" value="Cyclin-like_sf"/>
</dbReference>
<dbReference type="PANTHER" id="PTHR15615">
    <property type="match status" value="1"/>
</dbReference>
<proteinExistence type="predicted"/>
<feature type="region of interest" description="Disordered" evidence="1">
    <location>
        <begin position="744"/>
        <end position="770"/>
    </location>
</feature>
<dbReference type="EMBL" id="CAMPGE010011522">
    <property type="protein sequence ID" value="CAI2370349.1"/>
    <property type="molecule type" value="Genomic_DNA"/>
</dbReference>
<feature type="region of interest" description="Disordered" evidence="1">
    <location>
        <begin position="796"/>
        <end position="819"/>
    </location>
</feature>
<feature type="compositionally biased region" description="Basic and acidic residues" evidence="1">
    <location>
        <begin position="557"/>
        <end position="566"/>
    </location>
</feature>
<feature type="compositionally biased region" description="Basic and acidic residues" evidence="1">
    <location>
        <begin position="522"/>
        <end position="534"/>
    </location>
</feature>
<feature type="compositionally biased region" description="Acidic residues" evidence="1">
    <location>
        <begin position="499"/>
        <end position="513"/>
    </location>
</feature>
<evidence type="ECO:0000313" key="2">
    <source>
        <dbReference type="EMBL" id="CAI2370349.1"/>
    </source>
</evidence>
<name>A0AAD1UKA3_EUPCR</name>
<feature type="region of interest" description="Disordered" evidence="1">
    <location>
        <begin position="835"/>
        <end position="870"/>
    </location>
</feature>
<feature type="compositionally biased region" description="Basic and acidic residues" evidence="1">
    <location>
        <begin position="349"/>
        <end position="361"/>
    </location>
</feature>
<dbReference type="Proteomes" id="UP001295684">
    <property type="component" value="Unassembled WGS sequence"/>
</dbReference>
<dbReference type="PANTHER" id="PTHR15615:SF108">
    <property type="entry name" value="PROTEIN CNPPD1"/>
    <property type="match status" value="1"/>
</dbReference>
<protein>
    <recommendedName>
        <fullName evidence="4">Cyclin N-terminal domain-containing protein</fullName>
    </recommendedName>
</protein>
<dbReference type="GO" id="GO:0019901">
    <property type="term" value="F:protein kinase binding"/>
    <property type="evidence" value="ECO:0007669"/>
    <property type="project" value="InterPro"/>
</dbReference>
<feature type="region of interest" description="Disordered" evidence="1">
    <location>
        <begin position="349"/>
        <end position="534"/>
    </location>
</feature>
<dbReference type="SUPFAM" id="SSF47954">
    <property type="entry name" value="Cyclin-like"/>
    <property type="match status" value="1"/>
</dbReference>
<evidence type="ECO:0000256" key="1">
    <source>
        <dbReference type="SAM" id="MobiDB-lite"/>
    </source>
</evidence>
<reference evidence="2" key="1">
    <citation type="submission" date="2023-07" db="EMBL/GenBank/DDBJ databases">
        <authorList>
            <consortium name="AG Swart"/>
            <person name="Singh M."/>
            <person name="Singh A."/>
            <person name="Seah K."/>
            <person name="Emmerich C."/>
        </authorList>
    </citation>
    <scope>NUCLEOTIDE SEQUENCE</scope>
    <source>
        <strain evidence="2">DP1</strain>
    </source>
</reference>
<dbReference type="InterPro" id="IPR013922">
    <property type="entry name" value="Cyclin_PHO80-like"/>
</dbReference>
<accession>A0AAD1UKA3</accession>
<comment type="caution">
    <text evidence="2">The sequence shown here is derived from an EMBL/GenBank/DDBJ whole genome shotgun (WGS) entry which is preliminary data.</text>
</comment>